<evidence type="ECO:0000313" key="2">
    <source>
        <dbReference type="EMBL" id="TKA26681.1"/>
    </source>
</evidence>
<dbReference type="OrthoDB" id="5413827at2759"/>
<evidence type="ECO:0000313" key="3">
    <source>
        <dbReference type="Proteomes" id="UP000308549"/>
    </source>
</evidence>
<dbReference type="PANTHER" id="PTHR38790">
    <property type="entry name" value="2EXR DOMAIN-CONTAINING PROTEIN-RELATED"/>
    <property type="match status" value="1"/>
</dbReference>
<reference evidence="2 3" key="1">
    <citation type="submission" date="2017-03" db="EMBL/GenBank/DDBJ databases">
        <title>Genomes of endolithic fungi from Antarctica.</title>
        <authorList>
            <person name="Coleine C."/>
            <person name="Masonjones S."/>
            <person name="Stajich J.E."/>
        </authorList>
    </citation>
    <scope>NUCLEOTIDE SEQUENCE [LARGE SCALE GENOMIC DNA]</scope>
    <source>
        <strain evidence="2 3">CCFEE 6315</strain>
    </source>
</reference>
<dbReference type="Proteomes" id="UP000308549">
    <property type="component" value="Unassembled WGS sequence"/>
</dbReference>
<dbReference type="Pfam" id="PF24864">
    <property type="entry name" value="DUF7730"/>
    <property type="match status" value="1"/>
</dbReference>
<feature type="domain" description="DUF7730" evidence="1">
    <location>
        <begin position="8"/>
        <end position="139"/>
    </location>
</feature>
<comment type="caution">
    <text evidence="2">The sequence shown here is derived from an EMBL/GenBank/DDBJ whole genome shotgun (WGS) entry which is preliminary data.</text>
</comment>
<sequence>MPLQRMGFLDLPAELRLRIYELHLGGRTLHIGDPLYPASEDEDRVLACQVNTPDMDLQSRSIESINDLFTHRHMTCSKVSAFSRDDFSLLLVCRHIHHEAASVPFSANTFAFSAPRLILKLQSRLTAAQMDSISHVLLYQSNYRKYWRGEGPSYIPDALTGALPGLTHLSLYFETCPADLGASNSHYSSASNTQIGINDPAELANVFHVTSELKGPKLMDVQINVVDTTRLEEYRKGGSICVPLDEDAIEVWKSQAKRRLLVLD</sequence>
<gene>
    <name evidence="2" type="ORF">B0A50_04789</name>
</gene>
<name>A0A4U0TW99_9PEZI</name>
<proteinExistence type="predicted"/>
<keyword evidence="3" id="KW-1185">Reference proteome</keyword>
<protein>
    <recommendedName>
        <fullName evidence="1">DUF7730 domain-containing protein</fullName>
    </recommendedName>
</protein>
<dbReference type="AlphaFoldDB" id="A0A4U0TW99"/>
<dbReference type="InterPro" id="IPR056632">
    <property type="entry name" value="DUF7730"/>
</dbReference>
<organism evidence="2 3">
    <name type="scientific">Salinomyces thailandicus</name>
    <dbReference type="NCBI Taxonomy" id="706561"/>
    <lineage>
        <taxon>Eukaryota</taxon>
        <taxon>Fungi</taxon>
        <taxon>Dikarya</taxon>
        <taxon>Ascomycota</taxon>
        <taxon>Pezizomycotina</taxon>
        <taxon>Dothideomycetes</taxon>
        <taxon>Dothideomycetidae</taxon>
        <taxon>Mycosphaerellales</taxon>
        <taxon>Teratosphaeriaceae</taxon>
        <taxon>Salinomyces</taxon>
    </lineage>
</organism>
<evidence type="ECO:0000259" key="1">
    <source>
        <dbReference type="Pfam" id="PF24864"/>
    </source>
</evidence>
<accession>A0A4U0TW99</accession>
<dbReference type="EMBL" id="NAJL01000027">
    <property type="protein sequence ID" value="TKA26681.1"/>
    <property type="molecule type" value="Genomic_DNA"/>
</dbReference>